<dbReference type="FunFam" id="3.30.70.1560:FF:000001">
    <property type="entry name" value="Pseudouridine synthase"/>
    <property type="match status" value="1"/>
</dbReference>
<accession>A0A0M6WC44</accession>
<sequence length="261" mass="29542">MKFGMIDQENATSLQTIEKGKNELMRLDKFLTEMGLGTRSEVKKILKTKQITVNGEIVTKPETKVAPENDQISYKGEPVTYCEYEYYLFYKPAGCVTATEDQLHKTVMDYLTDTVRSDLFPVGRLDIDTEGLLLITNDGALAHDLLSPAKHVEKTYYAVIDGVVTEKDVNSFENGVDIGEEKLTKPGKLRILKSEPESEIELTITEGRFHQVKRMFEAVGKKVLYLKRISMGPLQLTDDLKPGEYRPLTEEEITALKIVKK</sequence>
<evidence type="ECO:0000313" key="7">
    <source>
        <dbReference type="EMBL" id="CRL33474.1"/>
    </source>
</evidence>
<dbReference type="InterPro" id="IPR020094">
    <property type="entry name" value="TruA/RsuA/RluB/E/F_N"/>
</dbReference>
<comment type="similarity">
    <text evidence="1 5">Belongs to the pseudouridine synthase RsuA family.</text>
</comment>
<dbReference type="CDD" id="cd02553">
    <property type="entry name" value="PseudoU_synth_RsuA"/>
    <property type="match status" value="1"/>
</dbReference>
<dbReference type="Proteomes" id="UP000049828">
    <property type="component" value="Unassembled WGS sequence"/>
</dbReference>
<dbReference type="SUPFAM" id="SSF55174">
    <property type="entry name" value="Alpha-L RNA-binding motif"/>
    <property type="match status" value="1"/>
</dbReference>
<dbReference type="SMART" id="SM00363">
    <property type="entry name" value="S4"/>
    <property type="match status" value="1"/>
</dbReference>
<dbReference type="PROSITE" id="PS01149">
    <property type="entry name" value="PSI_RSU"/>
    <property type="match status" value="1"/>
</dbReference>
<dbReference type="GO" id="GO:0003723">
    <property type="term" value="F:RNA binding"/>
    <property type="evidence" value="ECO:0007669"/>
    <property type="project" value="UniProtKB-KW"/>
</dbReference>
<dbReference type="EC" id="5.4.99.-" evidence="5"/>
<dbReference type="Pfam" id="PF01479">
    <property type="entry name" value="S4"/>
    <property type="match status" value="1"/>
</dbReference>
<protein>
    <recommendedName>
        <fullName evidence="5">Pseudouridine synthase</fullName>
        <ecNumber evidence="5">5.4.99.-</ecNumber>
    </recommendedName>
</protein>
<dbReference type="InterPro" id="IPR002942">
    <property type="entry name" value="S4_RNA-bd"/>
</dbReference>
<name>A0A0M6WC44_9FIRM</name>
<dbReference type="SUPFAM" id="SSF55120">
    <property type="entry name" value="Pseudouridine synthase"/>
    <property type="match status" value="1"/>
</dbReference>
<dbReference type="InterPro" id="IPR036986">
    <property type="entry name" value="S4_RNA-bd_sf"/>
</dbReference>
<keyword evidence="3 5" id="KW-0413">Isomerase</keyword>
<dbReference type="CDD" id="cd00165">
    <property type="entry name" value="S4"/>
    <property type="match status" value="1"/>
</dbReference>
<dbReference type="Gene3D" id="3.30.70.580">
    <property type="entry name" value="Pseudouridine synthase I, catalytic domain, N-terminal subdomain"/>
    <property type="match status" value="1"/>
</dbReference>
<organism evidence="7 8">
    <name type="scientific">Roseburia inulinivorans</name>
    <dbReference type="NCBI Taxonomy" id="360807"/>
    <lineage>
        <taxon>Bacteria</taxon>
        <taxon>Bacillati</taxon>
        <taxon>Bacillota</taxon>
        <taxon>Clostridia</taxon>
        <taxon>Lachnospirales</taxon>
        <taxon>Lachnospiraceae</taxon>
        <taxon>Roseburia</taxon>
    </lineage>
</organism>
<dbReference type="GO" id="GO:0005829">
    <property type="term" value="C:cytosol"/>
    <property type="evidence" value="ECO:0007669"/>
    <property type="project" value="UniProtKB-ARBA"/>
</dbReference>
<keyword evidence="2 4" id="KW-0694">RNA-binding</keyword>
<dbReference type="InterPro" id="IPR020103">
    <property type="entry name" value="PsdUridine_synth_cat_dom_sf"/>
</dbReference>
<evidence type="ECO:0000256" key="1">
    <source>
        <dbReference type="ARBA" id="ARBA00008348"/>
    </source>
</evidence>
<proteinExistence type="inferred from homology"/>
<dbReference type="InterPro" id="IPR042092">
    <property type="entry name" value="PsdUridine_s_RsuA/RluB/E/F_cat"/>
</dbReference>
<dbReference type="STRING" id="360807.ERS852392_01397"/>
<evidence type="ECO:0000313" key="8">
    <source>
        <dbReference type="Proteomes" id="UP000049828"/>
    </source>
</evidence>
<evidence type="ECO:0000256" key="3">
    <source>
        <dbReference type="ARBA" id="ARBA00023235"/>
    </source>
</evidence>
<evidence type="ECO:0000256" key="4">
    <source>
        <dbReference type="PROSITE-ProRule" id="PRU00182"/>
    </source>
</evidence>
<dbReference type="EMBL" id="CVRS01000016">
    <property type="protein sequence ID" value="CRL33474.1"/>
    <property type="molecule type" value="Genomic_DNA"/>
</dbReference>
<reference evidence="8" key="1">
    <citation type="submission" date="2015-05" db="EMBL/GenBank/DDBJ databases">
        <authorList>
            <consortium name="Pathogen Informatics"/>
        </authorList>
    </citation>
    <scope>NUCLEOTIDE SEQUENCE [LARGE SCALE GENOMIC DNA]</scope>
    <source>
        <strain evidence="8">L1-83</strain>
    </source>
</reference>
<dbReference type="Pfam" id="PF00849">
    <property type="entry name" value="PseudoU_synth_2"/>
    <property type="match status" value="1"/>
</dbReference>
<dbReference type="PANTHER" id="PTHR47683">
    <property type="entry name" value="PSEUDOURIDINE SYNTHASE FAMILY PROTEIN-RELATED"/>
    <property type="match status" value="1"/>
</dbReference>
<dbReference type="GO" id="GO:0120159">
    <property type="term" value="F:rRNA pseudouridine synthase activity"/>
    <property type="evidence" value="ECO:0007669"/>
    <property type="project" value="UniProtKB-ARBA"/>
</dbReference>
<feature type="domain" description="RNA-binding S4" evidence="6">
    <location>
        <begin position="25"/>
        <end position="85"/>
    </location>
</feature>
<evidence type="ECO:0000256" key="2">
    <source>
        <dbReference type="ARBA" id="ARBA00022884"/>
    </source>
</evidence>
<gene>
    <name evidence="7" type="ORF">RIL183_02181</name>
</gene>
<dbReference type="Gene3D" id="3.10.290.10">
    <property type="entry name" value="RNA-binding S4 domain"/>
    <property type="match status" value="1"/>
</dbReference>
<dbReference type="InterPro" id="IPR000748">
    <property type="entry name" value="PsdUridine_synth_RsuA/RluB/E/F"/>
</dbReference>
<evidence type="ECO:0000259" key="6">
    <source>
        <dbReference type="SMART" id="SM00363"/>
    </source>
</evidence>
<dbReference type="InterPro" id="IPR050343">
    <property type="entry name" value="RsuA_PseudoU_synthase"/>
</dbReference>
<dbReference type="GO" id="GO:0000455">
    <property type="term" value="P:enzyme-directed rRNA pseudouridine synthesis"/>
    <property type="evidence" value="ECO:0007669"/>
    <property type="project" value="UniProtKB-ARBA"/>
</dbReference>
<dbReference type="AlphaFoldDB" id="A0A0M6WC44"/>
<dbReference type="NCBIfam" id="TIGR00093">
    <property type="entry name" value="pseudouridine synthase"/>
    <property type="match status" value="1"/>
</dbReference>
<dbReference type="PROSITE" id="PS50889">
    <property type="entry name" value="S4"/>
    <property type="match status" value="1"/>
</dbReference>
<dbReference type="Gene3D" id="3.30.70.1560">
    <property type="entry name" value="Alpha-L RNA-binding motif"/>
    <property type="match status" value="1"/>
</dbReference>
<evidence type="ECO:0000256" key="5">
    <source>
        <dbReference type="RuleBase" id="RU003887"/>
    </source>
</evidence>
<dbReference type="InterPro" id="IPR006145">
    <property type="entry name" value="PsdUridine_synth_RsuA/RluA"/>
</dbReference>
<keyword evidence="8" id="KW-1185">Reference proteome</keyword>
<dbReference type="InterPro" id="IPR018496">
    <property type="entry name" value="PsdUridine_synth_RsuA/RluB_CS"/>
</dbReference>
<dbReference type="PANTHER" id="PTHR47683:SF4">
    <property type="entry name" value="PSEUDOURIDINE SYNTHASE"/>
    <property type="match status" value="1"/>
</dbReference>